<dbReference type="InterPro" id="IPR054564">
    <property type="entry name" value="Gp18_domIII_N"/>
</dbReference>
<dbReference type="InterPro" id="IPR020287">
    <property type="entry name" value="Tail_sheath_C"/>
</dbReference>
<dbReference type="InterPro" id="IPR035326">
    <property type="entry name" value="Beta_sandwich_Seath"/>
</dbReference>
<evidence type="ECO:0000259" key="4">
    <source>
        <dbReference type="Pfam" id="PF17482"/>
    </source>
</evidence>
<dbReference type="Gene3D" id="3.30.1370.220">
    <property type="match status" value="1"/>
</dbReference>
<reference evidence="7" key="1">
    <citation type="submission" date="2016-10" db="EMBL/GenBank/DDBJ databases">
        <authorList>
            <person name="Varghese N."/>
            <person name="Submissions S."/>
        </authorList>
    </citation>
    <scope>NUCLEOTIDE SEQUENCE [LARGE SCALE GENOMIC DNA]</scope>
    <source>
        <strain evidence="7">CGMCC 1.4250</strain>
    </source>
</reference>
<dbReference type="Pfam" id="PF04984">
    <property type="entry name" value="Phage_sheath_1"/>
    <property type="match status" value="1"/>
</dbReference>
<keyword evidence="7" id="KW-1185">Reference proteome</keyword>
<protein>
    <submittedName>
        <fullName evidence="6">Phage tail sheath protein</fullName>
    </submittedName>
</protein>
<dbReference type="RefSeq" id="WP_091485236.1">
    <property type="nucleotide sequence ID" value="NZ_FOTR01000012.1"/>
</dbReference>
<feature type="domain" description="Tail sheath protein Gp18-like" evidence="5">
    <location>
        <begin position="34"/>
        <end position="91"/>
    </location>
</feature>
<name>A0A1I4PNR4_9BACI</name>
<dbReference type="InterPro" id="IPR035089">
    <property type="entry name" value="Phage_sheath_subtilisin"/>
</dbReference>
<dbReference type="Proteomes" id="UP000198565">
    <property type="component" value="Unassembled WGS sequence"/>
</dbReference>
<feature type="domain" description="Tail sheath protein C-terminal" evidence="4">
    <location>
        <begin position="341"/>
        <end position="446"/>
    </location>
</feature>
<feature type="domain" description="Tail sheath protein subtilisin-like" evidence="2">
    <location>
        <begin position="189"/>
        <end position="337"/>
    </location>
</feature>
<proteinExistence type="inferred from homology"/>
<dbReference type="OrthoDB" id="89060at2"/>
<dbReference type="Pfam" id="PF22671">
    <property type="entry name" value="Gp18_domIII_N"/>
    <property type="match status" value="1"/>
</dbReference>
<organism evidence="6 7">
    <name type="scientific">Gracilibacillus orientalis</name>
    <dbReference type="NCBI Taxonomy" id="334253"/>
    <lineage>
        <taxon>Bacteria</taxon>
        <taxon>Bacillati</taxon>
        <taxon>Bacillota</taxon>
        <taxon>Bacilli</taxon>
        <taxon>Bacillales</taxon>
        <taxon>Bacillaceae</taxon>
        <taxon>Gracilibacillus</taxon>
    </lineage>
</organism>
<sequence length="447" mass="49076">MNGGTFTPGVEKIRPGIYFNFQILANERISTGERGRAALPLVLGWGESKKMIEINTENDARNRLGVDITDPTMSLLREAKKRSATVLVYRVNTGEKASAIVRGGGEESEEQSVTALYGGIKGNDIRIVVAPNVLDETKKDVTTIFDTREVDKQTVTTFEELENNQYVEFTGSGEIEDTAGTNLAGGSNGTVANEDYVDFIGAAESEHFDTIGLPIDEEALKATFVSFVRRLRDGQGIKVQGVLPNYPGNYEGIINVTNAVALTNRELTVPETVAWVTGASAGATLQQSLTFMEYEGAIDVKPRFDNDQIEQRLQRGEFLFTYNARDKSVTVEQDINSITGTSKLRKNKIVRILDAINNDITRSLKESIKNRKNTGQDIPANADGVQIIQTAVSIYLNELQENNIIQNFDQSEDVVIELTAAGDGVLVNLGVQPTDSLEKFYFNVTVE</sequence>
<evidence type="ECO:0000313" key="7">
    <source>
        <dbReference type="Proteomes" id="UP000198565"/>
    </source>
</evidence>
<dbReference type="Gene3D" id="3.30.1490.360">
    <property type="match status" value="1"/>
</dbReference>
<gene>
    <name evidence="6" type="ORF">SAMN04487943_11255</name>
</gene>
<dbReference type="Gene3D" id="3.40.50.11790">
    <property type="match status" value="1"/>
</dbReference>
<evidence type="ECO:0000259" key="3">
    <source>
        <dbReference type="Pfam" id="PF17481"/>
    </source>
</evidence>
<dbReference type="AlphaFoldDB" id="A0A1I4PNR4"/>
<dbReference type="Gene3D" id="2.60.40.4290">
    <property type="match status" value="1"/>
</dbReference>
<accession>A0A1I4PNR4</accession>
<feature type="domain" description="Phage tail sheath protein-like beta-sandwich" evidence="3">
    <location>
        <begin position="92"/>
        <end position="188"/>
    </location>
</feature>
<evidence type="ECO:0000259" key="2">
    <source>
        <dbReference type="Pfam" id="PF04984"/>
    </source>
</evidence>
<evidence type="ECO:0000256" key="1">
    <source>
        <dbReference type="ARBA" id="ARBA00008005"/>
    </source>
</evidence>
<dbReference type="EMBL" id="FOTR01000012">
    <property type="protein sequence ID" value="SFM29130.1"/>
    <property type="molecule type" value="Genomic_DNA"/>
</dbReference>
<dbReference type="Pfam" id="PF17482">
    <property type="entry name" value="Phage_sheath_1C"/>
    <property type="match status" value="1"/>
</dbReference>
<comment type="similarity">
    <text evidence="1">Belongs to the myoviridae tail sheath protein family.</text>
</comment>
<dbReference type="STRING" id="334253.SAMN04487943_11255"/>
<dbReference type="Pfam" id="PF17481">
    <property type="entry name" value="Phage_sheath_domII"/>
    <property type="match status" value="1"/>
</dbReference>
<evidence type="ECO:0000259" key="5">
    <source>
        <dbReference type="Pfam" id="PF22671"/>
    </source>
</evidence>
<dbReference type="Gene3D" id="3.30.360.90">
    <property type="match status" value="1"/>
</dbReference>
<evidence type="ECO:0000313" key="6">
    <source>
        <dbReference type="EMBL" id="SFM29130.1"/>
    </source>
</evidence>